<proteinExistence type="predicted"/>
<protein>
    <submittedName>
        <fullName evidence="1">Uncharacterized protein</fullName>
    </submittedName>
</protein>
<dbReference type="AlphaFoldDB" id="A0A7S4D0C5"/>
<accession>A0A7S4D0C5</accession>
<organism evidence="1">
    <name type="scientific">Eutreptiella gymnastica</name>
    <dbReference type="NCBI Taxonomy" id="73025"/>
    <lineage>
        <taxon>Eukaryota</taxon>
        <taxon>Discoba</taxon>
        <taxon>Euglenozoa</taxon>
        <taxon>Euglenida</taxon>
        <taxon>Spirocuta</taxon>
        <taxon>Euglenophyceae</taxon>
        <taxon>Eutreptiales</taxon>
        <taxon>Eutreptiaceae</taxon>
        <taxon>Eutreptiella</taxon>
    </lineage>
</organism>
<evidence type="ECO:0000313" key="1">
    <source>
        <dbReference type="EMBL" id="CAE0812112.1"/>
    </source>
</evidence>
<dbReference type="PANTHER" id="PTHR39665">
    <property type="entry name" value="PARAFLAGELLAR ROD COMPONENT-RELATED"/>
    <property type="match status" value="1"/>
</dbReference>
<dbReference type="EMBL" id="HBJA01065968">
    <property type="protein sequence ID" value="CAE0812112.1"/>
    <property type="molecule type" value="Transcribed_RNA"/>
</dbReference>
<reference evidence="1" key="1">
    <citation type="submission" date="2021-01" db="EMBL/GenBank/DDBJ databases">
        <authorList>
            <person name="Corre E."/>
            <person name="Pelletier E."/>
            <person name="Niang G."/>
            <person name="Scheremetjew M."/>
            <person name="Finn R."/>
            <person name="Kale V."/>
            <person name="Holt S."/>
            <person name="Cochrane G."/>
            <person name="Meng A."/>
            <person name="Brown T."/>
            <person name="Cohen L."/>
        </authorList>
    </citation>
    <scope>NUCLEOTIDE SEQUENCE</scope>
    <source>
        <strain evidence="1">CCMP1594</strain>
    </source>
</reference>
<sequence>MSAVPANLIVNITFNPPEIQICGPIKDTTISKLQQVIPQLCTSSPGLKSGIVFTRHENPPHWEGKLPSQYCNEDMGQSQIMLAIMDALEDEADWKLKGSNGLNHDGDTKVTYKFFFVQKK</sequence>
<dbReference type="PANTHER" id="PTHR39665:SF2">
    <property type="entry name" value="PARAFLAGELLAR ROD COMPONENT"/>
    <property type="match status" value="1"/>
</dbReference>
<gene>
    <name evidence="1" type="ORF">EGYM00163_LOCUS23262</name>
</gene>
<name>A0A7S4D0C5_9EUGL</name>